<gene>
    <name evidence="1" type="ORF">METZ01_LOCUS330043</name>
</gene>
<proteinExistence type="predicted"/>
<dbReference type="AlphaFoldDB" id="A0A382PV11"/>
<accession>A0A382PV11</accession>
<sequence>MFKSILQYFLFLSVSLLSAQLTRGTIQSGPIDYIDQLPEIPLCAVPGLTDSFIQNHMEKMKNEYPEIYRRMQIPPARKKAAQIGDLEKFWVMVDDGSG</sequence>
<name>A0A382PV11_9ZZZZ</name>
<organism evidence="1">
    <name type="scientific">marine metagenome</name>
    <dbReference type="NCBI Taxonomy" id="408172"/>
    <lineage>
        <taxon>unclassified sequences</taxon>
        <taxon>metagenomes</taxon>
        <taxon>ecological metagenomes</taxon>
    </lineage>
</organism>
<feature type="non-terminal residue" evidence="1">
    <location>
        <position position="98"/>
    </location>
</feature>
<evidence type="ECO:0000313" key="1">
    <source>
        <dbReference type="EMBL" id="SVC77189.1"/>
    </source>
</evidence>
<reference evidence="1" key="1">
    <citation type="submission" date="2018-05" db="EMBL/GenBank/DDBJ databases">
        <authorList>
            <person name="Lanie J.A."/>
            <person name="Ng W.-L."/>
            <person name="Kazmierczak K.M."/>
            <person name="Andrzejewski T.M."/>
            <person name="Davidsen T.M."/>
            <person name="Wayne K.J."/>
            <person name="Tettelin H."/>
            <person name="Glass J.I."/>
            <person name="Rusch D."/>
            <person name="Podicherti R."/>
            <person name="Tsui H.-C.T."/>
            <person name="Winkler M.E."/>
        </authorList>
    </citation>
    <scope>NUCLEOTIDE SEQUENCE</scope>
</reference>
<dbReference type="EMBL" id="UINC01109986">
    <property type="protein sequence ID" value="SVC77189.1"/>
    <property type="molecule type" value="Genomic_DNA"/>
</dbReference>
<protein>
    <submittedName>
        <fullName evidence="1">Uncharacterized protein</fullName>
    </submittedName>
</protein>